<organism evidence="1 2">
    <name type="scientific">Paraburkholderia unamae</name>
    <dbReference type="NCBI Taxonomy" id="219649"/>
    <lineage>
        <taxon>Bacteria</taxon>
        <taxon>Pseudomonadati</taxon>
        <taxon>Pseudomonadota</taxon>
        <taxon>Betaproteobacteria</taxon>
        <taxon>Burkholderiales</taxon>
        <taxon>Burkholderiaceae</taxon>
        <taxon>Paraburkholderia</taxon>
    </lineage>
</organism>
<comment type="caution">
    <text evidence="1">The sequence shown here is derived from an EMBL/GenBank/DDBJ whole genome shotgun (WGS) entry which is preliminary data.</text>
</comment>
<proteinExistence type="predicted"/>
<dbReference type="EMBL" id="JAYMRU010000064">
    <property type="protein sequence ID" value="MEM5406208.1"/>
    <property type="molecule type" value="Genomic_DNA"/>
</dbReference>
<dbReference type="Proteomes" id="UP001392318">
    <property type="component" value="Unassembled WGS sequence"/>
</dbReference>
<sequence length="204" mass="22867">MATKVKRAAVLRPAQIWHLLRATEATSRFPERDAVILLLGFTVGMRISEIAQITIADVLFSNGRLRVEVSLREAVTKGCRQRTVYFTSQNLIDAIERYLAHRVERGLGTTLDNTRCRGLHPSLPVVLSRKGYPYSLNRKVRTSATGEQMDYWAADTLQSYVTKLYQEAGLKGASSHSGRRSYASRLIYRGATVEQVSLLLGHQS</sequence>
<protein>
    <submittedName>
        <fullName evidence="1">Site-specific integrase</fullName>
    </submittedName>
</protein>
<keyword evidence="2" id="KW-1185">Reference proteome</keyword>
<evidence type="ECO:0000313" key="2">
    <source>
        <dbReference type="Proteomes" id="UP001392318"/>
    </source>
</evidence>
<reference evidence="1" key="1">
    <citation type="submission" date="2024-01" db="EMBL/GenBank/DDBJ databases">
        <title>The diversity of rhizobia nodulating Mimosa spp. in eleven states of Brazil covering several biomes is determined by host plant, location, and edaphic factors.</title>
        <authorList>
            <person name="Rouws L."/>
            <person name="Barauna A."/>
            <person name="Beukes C."/>
            <person name="De Faria S.M."/>
            <person name="Gross E."/>
            <person name="Dos Reis Junior F.B."/>
            <person name="Simon M."/>
            <person name="Maluk M."/>
            <person name="Odee D.W."/>
            <person name="Kenicer G."/>
            <person name="Young J.P.W."/>
            <person name="Reis V.M."/>
            <person name="Zilli J."/>
            <person name="James E.K."/>
        </authorList>
    </citation>
    <scope>NUCLEOTIDE SEQUENCE</scope>
    <source>
        <strain evidence="1">JPY452</strain>
    </source>
</reference>
<gene>
    <name evidence="1" type="ORF">VSR83_40570</name>
</gene>
<accession>A0ACC6RXN7</accession>
<name>A0ACC6RXN7_9BURK</name>
<evidence type="ECO:0000313" key="1">
    <source>
        <dbReference type="EMBL" id="MEM5406208.1"/>
    </source>
</evidence>